<keyword evidence="2" id="KW-1185">Reference proteome</keyword>
<evidence type="ECO:0000313" key="1">
    <source>
        <dbReference type="EMBL" id="CAG8732424.1"/>
    </source>
</evidence>
<proteinExistence type="predicted"/>
<dbReference type="Proteomes" id="UP000789525">
    <property type="component" value="Unassembled WGS sequence"/>
</dbReference>
<feature type="non-terminal residue" evidence="1">
    <location>
        <position position="1"/>
    </location>
</feature>
<dbReference type="EMBL" id="CAJVPT010043505">
    <property type="protein sequence ID" value="CAG8732424.1"/>
    <property type="molecule type" value="Genomic_DNA"/>
</dbReference>
<accession>A0ACA9Q247</accession>
<name>A0ACA9Q247_9GLOM</name>
<gene>
    <name evidence="1" type="ORF">ACOLOM_LOCUS11724</name>
</gene>
<reference evidence="1" key="1">
    <citation type="submission" date="2021-06" db="EMBL/GenBank/DDBJ databases">
        <authorList>
            <person name="Kallberg Y."/>
            <person name="Tangrot J."/>
            <person name="Rosling A."/>
        </authorList>
    </citation>
    <scope>NUCLEOTIDE SEQUENCE</scope>
    <source>
        <strain evidence="1">CL356</strain>
    </source>
</reference>
<protein>
    <submittedName>
        <fullName evidence="1">11368_t:CDS:1</fullName>
    </submittedName>
</protein>
<comment type="caution">
    <text evidence="1">The sequence shown here is derived from an EMBL/GenBank/DDBJ whole genome shotgun (WGS) entry which is preliminary data.</text>
</comment>
<sequence length="40" mass="4715">FSPVKDWSCARSFLEGIGKECKYRTWETDDVYNADLSRIQ</sequence>
<organism evidence="1 2">
    <name type="scientific">Acaulospora colombiana</name>
    <dbReference type="NCBI Taxonomy" id="27376"/>
    <lineage>
        <taxon>Eukaryota</taxon>
        <taxon>Fungi</taxon>
        <taxon>Fungi incertae sedis</taxon>
        <taxon>Mucoromycota</taxon>
        <taxon>Glomeromycotina</taxon>
        <taxon>Glomeromycetes</taxon>
        <taxon>Diversisporales</taxon>
        <taxon>Acaulosporaceae</taxon>
        <taxon>Acaulospora</taxon>
    </lineage>
</organism>
<evidence type="ECO:0000313" key="2">
    <source>
        <dbReference type="Proteomes" id="UP000789525"/>
    </source>
</evidence>